<name>A0AAN9T1Q8_PSOTE</name>
<organism evidence="2 3">
    <name type="scientific">Psophocarpus tetragonolobus</name>
    <name type="common">Winged bean</name>
    <name type="synonym">Dolichos tetragonolobus</name>
    <dbReference type="NCBI Taxonomy" id="3891"/>
    <lineage>
        <taxon>Eukaryota</taxon>
        <taxon>Viridiplantae</taxon>
        <taxon>Streptophyta</taxon>
        <taxon>Embryophyta</taxon>
        <taxon>Tracheophyta</taxon>
        <taxon>Spermatophyta</taxon>
        <taxon>Magnoliopsida</taxon>
        <taxon>eudicotyledons</taxon>
        <taxon>Gunneridae</taxon>
        <taxon>Pentapetalae</taxon>
        <taxon>rosids</taxon>
        <taxon>fabids</taxon>
        <taxon>Fabales</taxon>
        <taxon>Fabaceae</taxon>
        <taxon>Papilionoideae</taxon>
        <taxon>50 kb inversion clade</taxon>
        <taxon>NPAAA clade</taxon>
        <taxon>indigoferoid/millettioid clade</taxon>
        <taxon>Phaseoleae</taxon>
        <taxon>Psophocarpus</taxon>
    </lineage>
</organism>
<feature type="region of interest" description="Disordered" evidence="1">
    <location>
        <begin position="46"/>
        <end position="67"/>
    </location>
</feature>
<reference evidence="2 3" key="1">
    <citation type="submission" date="2024-01" db="EMBL/GenBank/DDBJ databases">
        <title>The genomes of 5 underutilized Papilionoideae crops provide insights into root nodulation and disease resistanc.</title>
        <authorList>
            <person name="Jiang F."/>
        </authorList>
    </citation>
    <scope>NUCLEOTIDE SEQUENCE [LARGE SCALE GENOMIC DNA]</scope>
    <source>
        <strain evidence="2">DUOXIRENSHENG_FW03</strain>
        <tissue evidence="2">Leaves</tissue>
    </source>
</reference>
<gene>
    <name evidence="2" type="ORF">VNO78_02697</name>
</gene>
<sequence>MPSQLQSLTSEVLQHRACPFIPTHTYKPQEDWAKDSDDALLIQRKSKSAITSRKGKNDAPDAVNELV</sequence>
<evidence type="ECO:0000256" key="1">
    <source>
        <dbReference type="SAM" id="MobiDB-lite"/>
    </source>
</evidence>
<dbReference type="Proteomes" id="UP001386955">
    <property type="component" value="Unassembled WGS sequence"/>
</dbReference>
<protein>
    <submittedName>
        <fullName evidence="2">Uncharacterized protein</fullName>
    </submittedName>
</protein>
<evidence type="ECO:0000313" key="3">
    <source>
        <dbReference type="Proteomes" id="UP001386955"/>
    </source>
</evidence>
<evidence type="ECO:0000313" key="2">
    <source>
        <dbReference type="EMBL" id="KAK7411264.1"/>
    </source>
</evidence>
<accession>A0AAN9T1Q8</accession>
<proteinExistence type="predicted"/>
<comment type="caution">
    <text evidence="2">The sequence shown here is derived from an EMBL/GenBank/DDBJ whole genome shotgun (WGS) entry which is preliminary data.</text>
</comment>
<dbReference type="EMBL" id="JAYMYS010000001">
    <property type="protein sequence ID" value="KAK7411264.1"/>
    <property type="molecule type" value="Genomic_DNA"/>
</dbReference>
<dbReference type="AlphaFoldDB" id="A0AAN9T1Q8"/>
<keyword evidence="3" id="KW-1185">Reference proteome</keyword>